<gene>
    <name evidence="1" type="ORF">B9Z55_028673</name>
</gene>
<protein>
    <submittedName>
        <fullName evidence="1">Uncharacterized protein</fullName>
    </submittedName>
</protein>
<sequence>MDNIFLALARLHSIRTLDLFEEVQQVVQNRNCVLLGVLSTEYFTWKCITGSEEVCYFYDAITVDFKQKMTTILTNKSLLRSDFPAQTVARFVETGETDPREFIDKKQVGQEGESKFEENWLAMSCFDLKMAENSPESSKNGPK</sequence>
<comment type="caution">
    <text evidence="1">The sequence shown here is derived from an EMBL/GenBank/DDBJ whole genome shotgun (WGS) entry which is preliminary data.</text>
</comment>
<keyword evidence="2" id="KW-1185">Reference proteome</keyword>
<evidence type="ECO:0000313" key="2">
    <source>
        <dbReference type="Proteomes" id="UP000230233"/>
    </source>
</evidence>
<proteinExistence type="predicted"/>
<organism evidence="1 2">
    <name type="scientific">Caenorhabditis nigoni</name>
    <dbReference type="NCBI Taxonomy" id="1611254"/>
    <lineage>
        <taxon>Eukaryota</taxon>
        <taxon>Metazoa</taxon>
        <taxon>Ecdysozoa</taxon>
        <taxon>Nematoda</taxon>
        <taxon>Chromadorea</taxon>
        <taxon>Rhabditida</taxon>
        <taxon>Rhabditina</taxon>
        <taxon>Rhabditomorpha</taxon>
        <taxon>Rhabditoidea</taxon>
        <taxon>Rhabditidae</taxon>
        <taxon>Peloderinae</taxon>
        <taxon>Caenorhabditis</taxon>
    </lineage>
</organism>
<accession>A0A2G5SAZ5</accession>
<name>A0A2G5SAZ5_9PELO</name>
<reference evidence="2" key="1">
    <citation type="submission" date="2017-10" db="EMBL/GenBank/DDBJ databases">
        <title>Rapid genome shrinkage in a self-fertile nematode reveals novel sperm competition proteins.</title>
        <authorList>
            <person name="Yin D."/>
            <person name="Schwarz E.M."/>
            <person name="Thomas C.G."/>
            <person name="Felde R.L."/>
            <person name="Korf I.F."/>
            <person name="Cutter A.D."/>
            <person name="Schartner C.M."/>
            <person name="Ralston E.J."/>
            <person name="Meyer B.J."/>
            <person name="Haag E.S."/>
        </authorList>
    </citation>
    <scope>NUCLEOTIDE SEQUENCE [LARGE SCALE GENOMIC DNA]</scope>
    <source>
        <strain evidence="2">JU1422</strain>
    </source>
</reference>
<evidence type="ECO:0000313" key="1">
    <source>
        <dbReference type="EMBL" id="PIC12051.1"/>
    </source>
</evidence>
<dbReference type="EMBL" id="PDUG01000029">
    <property type="protein sequence ID" value="PIC12051.1"/>
    <property type="molecule type" value="Genomic_DNA"/>
</dbReference>
<dbReference type="Proteomes" id="UP000230233">
    <property type="component" value="Unassembled WGS sequence"/>
</dbReference>
<dbReference type="AlphaFoldDB" id="A0A2G5SAZ5"/>